<feature type="region of interest" description="Disordered" evidence="1">
    <location>
        <begin position="1"/>
        <end position="42"/>
    </location>
</feature>
<dbReference type="EMBL" id="CP136985">
    <property type="protein sequence ID" value="WOS74796.1"/>
    <property type="molecule type" value="Genomic_DNA"/>
</dbReference>
<evidence type="ECO:0000313" key="2">
    <source>
        <dbReference type="EMBL" id="MUI39229.1"/>
    </source>
</evidence>
<evidence type="ECO:0000313" key="3">
    <source>
        <dbReference type="EMBL" id="WOS74796.1"/>
    </source>
</evidence>
<feature type="compositionally biased region" description="Basic and acidic residues" evidence="1">
    <location>
        <begin position="1"/>
        <end position="13"/>
    </location>
</feature>
<gene>
    <name evidence="2" type="ORF">GNQ48_29995</name>
    <name evidence="3" type="ORF">L4V69_01065</name>
</gene>
<evidence type="ECO:0000313" key="5">
    <source>
        <dbReference type="Proteomes" id="UP001297540"/>
    </source>
</evidence>
<evidence type="ECO:0000313" key="4">
    <source>
        <dbReference type="Proteomes" id="UP000433532"/>
    </source>
</evidence>
<dbReference type="EMBL" id="WOAD01000048">
    <property type="protein sequence ID" value="MUI39229.1"/>
    <property type="molecule type" value="Genomic_DNA"/>
</dbReference>
<sequence length="167" mass="19008">METHLDQAEEGRSMYEIGPAVTTDGRVRRTRRGTPGRRRKQDRETFDFDGCSGLSVFGVTTALTMRTGPALHYISDVLESLSDEAEVCSHVVDSLRKIPDLVPYLTEIRRRCLLRNEHTHTLLLRATFLPHSIRVRVRASTELAAKQAAHIALVSKFCRDTLEQYRE</sequence>
<evidence type="ECO:0000256" key="1">
    <source>
        <dbReference type="SAM" id="MobiDB-lite"/>
    </source>
</evidence>
<reference evidence="3" key="3">
    <citation type="submission" date="2023-10" db="EMBL/GenBank/DDBJ databases">
        <title>Pathogen: clinical or host-associated sample.</title>
        <authorList>
            <person name="Hergert J."/>
            <person name="Casey R."/>
            <person name="Wagner J."/>
            <person name="Young E.L."/>
            <person name="Oakeson K.F."/>
        </authorList>
    </citation>
    <scope>NUCLEOTIDE SEQUENCE</scope>
    <source>
        <strain evidence="3">2021CK-01020</strain>
        <plasmid evidence="3">unnamed1</plasmid>
    </source>
</reference>
<organism evidence="2 4">
    <name type="scientific">Pseudomonas aeruginosa</name>
    <dbReference type="NCBI Taxonomy" id="287"/>
    <lineage>
        <taxon>Bacteria</taxon>
        <taxon>Pseudomonadati</taxon>
        <taxon>Pseudomonadota</taxon>
        <taxon>Gammaproteobacteria</taxon>
        <taxon>Pseudomonadales</taxon>
        <taxon>Pseudomonadaceae</taxon>
        <taxon>Pseudomonas</taxon>
    </lineage>
</organism>
<accession>A0A5K1S4C9</accession>
<geneLocation type="plasmid" evidence="3 5">
    <name>unnamed1</name>
</geneLocation>
<keyword evidence="3" id="KW-0614">Plasmid</keyword>
<dbReference type="RefSeq" id="WP_135350874.1">
    <property type="nucleotide sequence ID" value="NZ_CP029096.1"/>
</dbReference>
<proteinExistence type="predicted"/>
<dbReference type="Proteomes" id="UP000433532">
    <property type="component" value="Unassembled WGS sequence"/>
</dbReference>
<protein>
    <submittedName>
        <fullName evidence="2">Uncharacterized protein</fullName>
    </submittedName>
</protein>
<feature type="compositionally biased region" description="Basic residues" evidence="1">
    <location>
        <begin position="28"/>
        <end position="40"/>
    </location>
</feature>
<dbReference type="Proteomes" id="UP001297540">
    <property type="component" value="Plasmid unnamed1"/>
</dbReference>
<reference evidence="2 4" key="1">
    <citation type="submission" date="2019-11" db="EMBL/GenBank/DDBJ databases">
        <title>Genomes of ocular Pseudomonas aeruginosa isolates.</title>
        <authorList>
            <person name="Khan M."/>
            <person name="Rice S.A."/>
            <person name="Willcox M.D.P."/>
            <person name="Stapleton F."/>
        </authorList>
    </citation>
    <scope>NUCLEOTIDE SEQUENCE [LARGE SCALE GENOMIC DNA]</scope>
    <source>
        <strain evidence="2 4">PA221</strain>
    </source>
</reference>
<reference evidence="3" key="2">
    <citation type="submission" date="2023-06" db="EMBL/GenBank/DDBJ databases">
        <authorList>
            <consortium name="Clinical and Environmental Microbiology Branch: Whole genome sequencing antimicrobial resistance pathogens in the healthcare setting"/>
        </authorList>
    </citation>
    <scope>NUCLEOTIDE SEQUENCE</scope>
    <source>
        <strain evidence="3">2021CK-01020</strain>
        <plasmid evidence="3">unnamed1</plasmid>
    </source>
</reference>
<dbReference type="AlphaFoldDB" id="A0A5K1S4C9"/>
<name>A0A5K1S4C9_PSEAI</name>